<name>N8XTX5_9GAMM</name>
<evidence type="ECO:0000313" key="1">
    <source>
        <dbReference type="EMBL" id="ENV12469.1"/>
    </source>
</evidence>
<sequence length="90" mass="10578">MLFLFYFTRVGLQHVRSVQSQMMQLELRMALCQFIHNYAEDSEKLHAKNKAGFEKFENIIFSPLVSSDDKIPTTFDGMEQLAKLVSEFRR</sequence>
<gene>
    <name evidence="1" type="ORF">F965_02490</name>
</gene>
<dbReference type="AlphaFoldDB" id="N8XTX5"/>
<evidence type="ECO:0000313" key="2">
    <source>
        <dbReference type="Proteomes" id="UP000018438"/>
    </source>
</evidence>
<dbReference type="HOGENOM" id="CLU_160463_0_0_6"/>
<dbReference type="PATRIC" id="fig|1217675.3.peg.2411"/>
<protein>
    <submittedName>
        <fullName evidence="1">Uncharacterized protein</fullName>
    </submittedName>
</protein>
<organism evidence="1 2">
    <name type="scientific">Acinetobacter schindleri NIPH 900</name>
    <dbReference type="NCBI Taxonomy" id="1217675"/>
    <lineage>
        <taxon>Bacteria</taxon>
        <taxon>Pseudomonadati</taxon>
        <taxon>Pseudomonadota</taxon>
        <taxon>Gammaproteobacteria</taxon>
        <taxon>Moraxellales</taxon>
        <taxon>Moraxellaceae</taxon>
        <taxon>Acinetobacter</taxon>
    </lineage>
</organism>
<proteinExistence type="predicted"/>
<dbReference type="EMBL" id="APPI01000022">
    <property type="protein sequence ID" value="ENV12469.1"/>
    <property type="molecule type" value="Genomic_DNA"/>
</dbReference>
<dbReference type="Proteomes" id="UP000018438">
    <property type="component" value="Unassembled WGS sequence"/>
</dbReference>
<accession>N8XTX5</accession>
<keyword evidence="2" id="KW-1185">Reference proteome</keyword>
<comment type="caution">
    <text evidence="1">The sequence shown here is derived from an EMBL/GenBank/DDBJ whole genome shotgun (WGS) entry which is preliminary data.</text>
</comment>
<reference evidence="1 2" key="1">
    <citation type="submission" date="2013-02" db="EMBL/GenBank/DDBJ databases">
        <title>The Genome Sequence of Acinetobacter schindleri NIPH 900.</title>
        <authorList>
            <consortium name="The Broad Institute Genome Sequencing Platform"/>
            <consortium name="The Broad Institute Genome Sequencing Center for Infectious Disease"/>
            <person name="Cerqueira G."/>
            <person name="Feldgarden M."/>
            <person name="Courvalin P."/>
            <person name="Perichon B."/>
            <person name="Grillot-Courvalin C."/>
            <person name="Clermont D."/>
            <person name="Rocha E."/>
            <person name="Yoon E.-J."/>
            <person name="Nemec A."/>
            <person name="Walker B."/>
            <person name="Young S.K."/>
            <person name="Zeng Q."/>
            <person name="Gargeya S."/>
            <person name="Fitzgerald M."/>
            <person name="Haas B."/>
            <person name="Abouelleil A."/>
            <person name="Alvarado L."/>
            <person name="Arachchi H.M."/>
            <person name="Berlin A.M."/>
            <person name="Chapman S.B."/>
            <person name="Dewar J."/>
            <person name="Goldberg J."/>
            <person name="Griggs A."/>
            <person name="Gujja S."/>
            <person name="Hansen M."/>
            <person name="Howarth C."/>
            <person name="Imamovic A."/>
            <person name="Larimer J."/>
            <person name="McCowan C."/>
            <person name="Murphy C."/>
            <person name="Neiman D."/>
            <person name="Pearson M."/>
            <person name="Priest M."/>
            <person name="Roberts A."/>
            <person name="Saif S."/>
            <person name="Shea T."/>
            <person name="Sisk P."/>
            <person name="Sykes S."/>
            <person name="Wortman J."/>
            <person name="Nusbaum C."/>
            <person name="Birren B."/>
        </authorList>
    </citation>
    <scope>NUCLEOTIDE SEQUENCE [LARGE SCALE GENOMIC DNA]</scope>
    <source>
        <strain evidence="1 2">NIPH 900</strain>
    </source>
</reference>